<dbReference type="PANTHER" id="PTHR16852:SF2">
    <property type="entry name" value="GTP CYCLOHYDROLASE 1 FEEDBACK REGULATORY PROTEIN"/>
    <property type="match status" value="1"/>
</dbReference>
<comment type="subcellular location">
    <subcellularLocation>
        <location evidence="2">Cytoplasm</location>
        <location evidence="2">Cytosol</location>
    </subcellularLocation>
    <subcellularLocation>
        <location evidence="1">Nucleus membrane</location>
    </subcellularLocation>
</comment>
<feature type="region of interest" description="Disordered" evidence="9">
    <location>
        <begin position="159"/>
        <end position="212"/>
    </location>
</feature>
<accession>A0A8B9QPQ9</accession>
<dbReference type="GO" id="GO:0044549">
    <property type="term" value="F:GTP cyclohydrolase binding"/>
    <property type="evidence" value="ECO:0007669"/>
    <property type="project" value="TreeGrafter"/>
</dbReference>
<evidence type="ECO:0000256" key="2">
    <source>
        <dbReference type="ARBA" id="ARBA00004514"/>
    </source>
</evidence>
<evidence type="ECO:0000313" key="11">
    <source>
        <dbReference type="Proteomes" id="UP000694400"/>
    </source>
</evidence>
<evidence type="ECO:0000256" key="3">
    <source>
        <dbReference type="ARBA" id="ARBA00007605"/>
    </source>
</evidence>
<name>A0A8B9QPQ9_ANAPL</name>
<keyword evidence="7" id="KW-0539">Nucleus</keyword>
<evidence type="ECO:0000256" key="6">
    <source>
        <dbReference type="ARBA" id="ARBA00023136"/>
    </source>
</evidence>
<dbReference type="Ensembl" id="ENSAPLT00020001811.1">
    <property type="protein sequence ID" value="ENSAPLP00020001690.1"/>
    <property type="gene ID" value="ENSAPLG00020001235.1"/>
</dbReference>
<keyword evidence="5" id="KW-0963">Cytoplasm</keyword>
<evidence type="ECO:0000256" key="8">
    <source>
        <dbReference type="ARBA" id="ARBA00032599"/>
    </source>
</evidence>
<dbReference type="FunFam" id="3.30.1410.10:FF:000001">
    <property type="entry name" value="GTP cyclohydrolase 1 feedback regulatory protein"/>
    <property type="match status" value="1"/>
</dbReference>
<feature type="region of interest" description="Disordered" evidence="9">
    <location>
        <begin position="1"/>
        <end position="28"/>
    </location>
</feature>
<dbReference type="Proteomes" id="UP000694400">
    <property type="component" value="Chromosome 5"/>
</dbReference>
<dbReference type="GO" id="GO:0009890">
    <property type="term" value="P:negative regulation of biosynthetic process"/>
    <property type="evidence" value="ECO:0007669"/>
    <property type="project" value="InterPro"/>
</dbReference>
<dbReference type="InterPro" id="IPR009112">
    <property type="entry name" value="GTP_CycHdrlase_I_reg"/>
</dbReference>
<dbReference type="PANTHER" id="PTHR16852">
    <property type="entry name" value="GTP CYCLOHYDROLASE 1 FEEDBACK REGULATORY PROTEIN"/>
    <property type="match status" value="1"/>
</dbReference>
<comment type="similarity">
    <text evidence="3">Belongs to the GFRP family.</text>
</comment>
<dbReference type="Gene3D" id="3.30.1410.10">
    <property type="entry name" value="GTP cyclohydrolase I feedback regulatory protein GFRP"/>
    <property type="match status" value="1"/>
</dbReference>
<dbReference type="Pfam" id="PF06399">
    <property type="entry name" value="GFRP"/>
    <property type="match status" value="1"/>
</dbReference>
<evidence type="ECO:0000256" key="5">
    <source>
        <dbReference type="ARBA" id="ARBA00022490"/>
    </source>
</evidence>
<evidence type="ECO:0000313" key="10">
    <source>
        <dbReference type="Ensembl" id="ENSAPLP00020001690.1"/>
    </source>
</evidence>
<evidence type="ECO:0000256" key="7">
    <source>
        <dbReference type="ARBA" id="ARBA00023242"/>
    </source>
</evidence>
<protein>
    <recommendedName>
        <fullName evidence="4">GTP cyclohydrolase 1 feedback regulatory protein</fullName>
    </recommendedName>
    <alternativeName>
        <fullName evidence="8">GTP cyclohydrolase I feedback regulatory protein</fullName>
    </alternativeName>
</protein>
<organism evidence="10 11">
    <name type="scientific">Anas platyrhynchos</name>
    <name type="common">Mallard</name>
    <name type="synonym">Anas boschas</name>
    <dbReference type="NCBI Taxonomy" id="8839"/>
    <lineage>
        <taxon>Eukaryota</taxon>
        <taxon>Metazoa</taxon>
        <taxon>Chordata</taxon>
        <taxon>Craniata</taxon>
        <taxon>Vertebrata</taxon>
        <taxon>Euteleostomi</taxon>
        <taxon>Archelosauria</taxon>
        <taxon>Archosauria</taxon>
        <taxon>Dinosauria</taxon>
        <taxon>Saurischia</taxon>
        <taxon>Theropoda</taxon>
        <taxon>Coelurosauria</taxon>
        <taxon>Aves</taxon>
        <taxon>Neognathae</taxon>
        <taxon>Galloanserae</taxon>
        <taxon>Anseriformes</taxon>
        <taxon>Anatidae</taxon>
        <taxon>Anatinae</taxon>
        <taxon>Anas</taxon>
    </lineage>
</organism>
<dbReference type="AlphaFoldDB" id="A0A8B9QPQ9"/>
<reference evidence="10" key="1">
    <citation type="submission" date="2019-08" db="EMBL/GenBank/DDBJ databases">
        <title>Three high-quality genomes provides insights into domestication of ducks.</title>
        <authorList>
            <person name="Hou Z.C."/>
            <person name="Zhu F."/>
            <person name="Yin Z.T."/>
            <person name="Zhang F."/>
        </authorList>
    </citation>
    <scope>NUCLEOTIDE SEQUENCE [LARGE SCALE GENOMIC DNA]</scope>
</reference>
<dbReference type="GO" id="GO:0031965">
    <property type="term" value="C:nuclear membrane"/>
    <property type="evidence" value="ECO:0007669"/>
    <property type="project" value="UniProtKB-SubCell"/>
</dbReference>
<evidence type="ECO:0000256" key="9">
    <source>
        <dbReference type="SAM" id="MobiDB-lite"/>
    </source>
</evidence>
<proteinExistence type="inferred from homology"/>
<reference evidence="10" key="2">
    <citation type="submission" date="2025-08" db="UniProtKB">
        <authorList>
            <consortium name="Ensembl"/>
        </authorList>
    </citation>
    <scope>IDENTIFICATION</scope>
</reference>
<dbReference type="SUPFAM" id="SSF69761">
    <property type="entry name" value="GTP cyclohydrolase I feedback regulatory protein, GFRP"/>
    <property type="match status" value="1"/>
</dbReference>
<evidence type="ECO:0000256" key="4">
    <source>
        <dbReference type="ARBA" id="ARBA00020099"/>
    </source>
</evidence>
<sequence>MSTGPQPPGLSSPCPLTPAPSPPDSSSPVLHLPVHHLAVHCLGPVSPDPLPPGLSSLILHLQVLHLLVHRLLLHHPQSHHLLSFTSSPSSPHPSCPVLHLLSFISPSIISPSTTSLPFISLPITFLSITHLLLPPCPFFFWGGRRANLGPLQNPCGFLNHPGHLGSPPGGSPSGRDLRGGRVLPRGRSGSGGGAGRERPPPATAPGGGGDGGGGVGSMPYLLVSTQIRMEVGPTMVGDEHSDPSLMRYLGATKRNMLGNHFWEYYVDDAPRIVLDKLERYGYRVVSMTGVGQTLVWCLHKE</sequence>
<keyword evidence="6" id="KW-0472">Membrane</keyword>
<dbReference type="GO" id="GO:0005829">
    <property type="term" value="C:cytosol"/>
    <property type="evidence" value="ECO:0007669"/>
    <property type="project" value="UniProtKB-SubCell"/>
</dbReference>
<reference evidence="10" key="3">
    <citation type="submission" date="2025-09" db="UniProtKB">
        <authorList>
            <consortium name="Ensembl"/>
        </authorList>
    </citation>
    <scope>IDENTIFICATION</scope>
</reference>
<feature type="compositionally biased region" description="Pro residues" evidence="9">
    <location>
        <begin position="1"/>
        <end position="25"/>
    </location>
</feature>
<evidence type="ECO:0000256" key="1">
    <source>
        <dbReference type="ARBA" id="ARBA00004126"/>
    </source>
</evidence>
<dbReference type="InterPro" id="IPR036717">
    <property type="entry name" value="GFRP_sf"/>
</dbReference>